<comment type="subcellular location">
    <subcellularLocation>
        <location evidence="1 9">Cell inner membrane</location>
        <topology evidence="1 9">Multi-pass membrane protein</topology>
    </subcellularLocation>
</comment>
<keyword evidence="6 9" id="KW-1133">Transmembrane helix</keyword>
<feature type="transmembrane region" description="Helical" evidence="9">
    <location>
        <begin position="47"/>
        <end position="65"/>
    </location>
</feature>
<protein>
    <recommendedName>
        <fullName evidence="9">TRAP transporter small permease protein</fullName>
    </recommendedName>
</protein>
<dbReference type="InterPro" id="IPR007387">
    <property type="entry name" value="TRAP_DctQ"/>
</dbReference>
<feature type="domain" description="Tripartite ATP-independent periplasmic transporters DctQ component" evidence="10">
    <location>
        <begin position="24"/>
        <end position="151"/>
    </location>
</feature>
<dbReference type="PANTHER" id="PTHR35011:SF2">
    <property type="entry name" value="2,3-DIKETO-L-GULONATE TRAP TRANSPORTER SMALL PERMEASE PROTEIN YIAM"/>
    <property type="match status" value="1"/>
</dbReference>
<reference evidence="11" key="1">
    <citation type="submission" date="2022-06" db="EMBL/GenBank/DDBJ databases">
        <title>A novel DMS-producing enzyme.</title>
        <authorList>
            <person name="Zhang Y."/>
        </authorList>
    </citation>
    <scope>NUCLEOTIDE SEQUENCE</scope>
    <source>
        <strain evidence="11">RT37</strain>
    </source>
</reference>
<dbReference type="RefSeq" id="WP_306169318.1">
    <property type="nucleotide sequence ID" value="NZ_CP098827.1"/>
</dbReference>
<evidence type="ECO:0000313" key="11">
    <source>
        <dbReference type="EMBL" id="XBO72304.1"/>
    </source>
</evidence>
<sequence>MNKLDRVVGQLLRAIASFCLAALFILLFSSVIARSFQLASFAWLDEVVRGLFSWMVFMGSSALWRERGHFRVDWLEQVIGQKRAAPLLRAFLAFLSLGFMLAMTWYGWELTARSSAVTPVLNLPTGLFYAAIPISGTLMMIYSLRDLFESIADVKAPFSTMMKEK</sequence>
<keyword evidence="7 9" id="KW-0472">Membrane</keyword>
<keyword evidence="4 9" id="KW-0997">Cell inner membrane</keyword>
<comment type="similarity">
    <text evidence="8 9">Belongs to the TRAP transporter small permease family.</text>
</comment>
<evidence type="ECO:0000256" key="9">
    <source>
        <dbReference type="RuleBase" id="RU369079"/>
    </source>
</evidence>
<evidence type="ECO:0000256" key="5">
    <source>
        <dbReference type="ARBA" id="ARBA00022692"/>
    </source>
</evidence>
<feature type="transmembrane region" description="Helical" evidence="9">
    <location>
        <begin position="12"/>
        <end position="35"/>
    </location>
</feature>
<evidence type="ECO:0000256" key="8">
    <source>
        <dbReference type="ARBA" id="ARBA00038436"/>
    </source>
</evidence>
<dbReference type="PANTHER" id="PTHR35011">
    <property type="entry name" value="2,3-DIKETO-L-GULONATE TRAP TRANSPORTER SMALL PERMEASE PROTEIN YIAM"/>
    <property type="match status" value="1"/>
</dbReference>
<evidence type="ECO:0000256" key="3">
    <source>
        <dbReference type="ARBA" id="ARBA00022475"/>
    </source>
</evidence>
<name>A0AAU7KL47_9GAMM</name>
<comment type="function">
    <text evidence="9">Part of the tripartite ATP-independent periplasmic (TRAP) transport system.</text>
</comment>
<accession>A0AAU7KL47</accession>
<keyword evidence="5 9" id="KW-0812">Transmembrane</keyword>
<dbReference type="InterPro" id="IPR055348">
    <property type="entry name" value="DctQ"/>
</dbReference>
<dbReference type="EMBL" id="CP098827">
    <property type="protein sequence ID" value="XBO72304.1"/>
    <property type="molecule type" value="Genomic_DNA"/>
</dbReference>
<evidence type="ECO:0000256" key="7">
    <source>
        <dbReference type="ARBA" id="ARBA00023136"/>
    </source>
</evidence>
<dbReference type="AlphaFoldDB" id="A0AAU7KL47"/>
<dbReference type="GO" id="GO:0015740">
    <property type="term" value="P:C4-dicarboxylate transport"/>
    <property type="evidence" value="ECO:0007669"/>
    <property type="project" value="TreeGrafter"/>
</dbReference>
<proteinExistence type="inferred from homology"/>
<feature type="transmembrane region" description="Helical" evidence="9">
    <location>
        <begin position="126"/>
        <end position="144"/>
    </location>
</feature>
<comment type="subunit">
    <text evidence="9">The complex comprises the extracytoplasmic solute receptor protein and the two transmembrane proteins.</text>
</comment>
<gene>
    <name evidence="11" type="ORF">NFG58_06250</name>
</gene>
<dbReference type="GO" id="GO:0005886">
    <property type="term" value="C:plasma membrane"/>
    <property type="evidence" value="ECO:0007669"/>
    <property type="project" value="UniProtKB-SubCell"/>
</dbReference>
<feature type="transmembrane region" description="Helical" evidence="9">
    <location>
        <begin position="86"/>
        <end position="106"/>
    </location>
</feature>
<dbReference type="Pfam" id="PF04290">
    <property type="entry name" value="DctQ"/>
    <property type="match status" value="1"/>
</dbReference>
<keyword evidence="3" id="KW-1003">Cell membrane</keyword>
<evidence type="ECO:0000256" key="6">
    <source>
        <dbReference type="ARBA" id="ARBA00022989"/>
    </source>
</evidence>
<evidence type="ECO:0000256" key="1">
    <source>
        <dbReference type="ARBA" id="ARBA00004429"/>
    </source>
</evidence>
<evidence type="ECO:0000256" key="2">
    <source>
        <dbReference type="ARBA" id="ARBA00022448"/>
    </source>
</evidence>
<dbReference type="GO" id="GO:0022857">
    <property type="term" value="F:transmembrane transporter activity"/>
    <property type="evidence" value="ECO:0007669"/>
    <property type="project" value="UniProtKB-UniRule"/>
</dbReference>
<keyword evidence="2 9" id="KW-0813">Transport</keyword>
<evidence type="ECO:0000259" key="10">
    <source>
        <dbReference type="Pfam" id="PF04290"/>
    </source>
</evidence>
<organism evidence="11">
    <name type="scientific">Halomonas sp. RT37</name>
    <dbReference type="NCBI Taxonomy" id="2950872"/>
    <lineage>
        <taxon>Bacteria</taxon>
        <taxon>Pseudomonadati</taxon>
        <taxon>Pseudomonadota</taxon>
        <taxon>Gammaproteobacteria</taxon>
        <taxon>Oceanospirillales</taxon>
        <taxon>Halomonadaceae</taxon>
        <taxon>Halomonas</taxon>
    </lineage>
</organism>
<evidence type="ECO:0000256" key="4">
    <source>
        <dbReference type="ARBA" id="ARBA00022519"/>
    </source>
</evidence>